<dbReference type="Pfam" id="PF02801">
    <property type="entry name" value="Ketoacyl-synt_C"/>
    <property type="match status" value="1"/>
</dbReference>
<sequence>MWANSFRLLENSQGPSILLFGPLALDFDRTGLERLSKVVVGNTEFDWVLETLGSLPEYWETVTASVPSLKDSDPKRKKQLHDLLEAFQGSQRWPDMSCPLPNTLVVPELSYPLPNTLLIPLVVAYQITQYTAFINHKNDRTGGDVANTETLGLCTGLLGAFAASSAGDNKDLLTKYGAAAMRLGLLVGMVVDAQNSLEPTRSLSVAWNSAEGGEEARRILALDEFQGNYVSVHFDETRATVTTPATSIRALQQRLRESSLIASEIGLLGPFHSNRNLDYLDALLEFTDRHPEFHFADARDLVFPTRSDKDGSVLTNNSLHKQALESILIHPPQWWKSFRAAQAASLQNNVNYDNPIVVEFGLERCVPPSLMRSLRPHVIHLADHDSIMFERAPRDIAVVGMACKVAGADEFWDLLCTGEPQHQELTGQRFSFQTPFRPADPKRKWFANLISGADQFDHKFFKRSPRESATMDPQQRWMLQIAYQAVEQSGYFNANNPERSVGCYIGNDYYDNVASTGNLQAFVAGKISHQFDWTGPAMTIDTACSSSLVAACRAILSGDCNAALAGGAHVMTSPNLAGASFLSPTGQCKPFDAAADGYCRGDGRHSQAIADGDQILGVIPATAVQQNLNCTPIFVPNAPSLSDLFRIAPAQISVVEAHGTGTAVLAGPNRSGPLVLGSVKGLVGHTECIVSAIKILLMIQKGMIPPQASFKTINPAIGASPQDNIRIATSLEPWQEDFRAALINNYGASGSNASMIPTGKRAMNPPAVAGRYPFWLSASDDDALARYAKVLKNFLDGKAGKTAALANISFNVARQSNRQLQRALVFTAKSVDDIRHILTSVASGTGSGVLPVDRPPVVLCFGGQISSYIGLDKNVYDRVAVLRKHINEVDAKARSIGAGSIFPAIFARTAITDTTALFAFQYACAKSWIESGVKPVAVVGHSFGELTALCVSGALSLDDTVKMIVGRATLIRDAWGPEKGAMMAIEADLSEVQSLLDQSAQACPDAGPATIACYNGPRSFTVAGSATAIDAVADTVSKRGSSSCRVKRLNVTNAFHSALVDPLMKRLEELAQELKFREPVLPLERTSTLTPATRMQPSYVAEHMRSPVYFCQAIERIHRKHPSSIFLEVGSNSTITSMASRALGNPDGSHFQGINITNCDDGWDKLTDATVNLWKAGLAAHHWGHHALNTSEHTPLLLPPYQFEKSSHWMELKSSAPAVDVVPQAAPVQAPQPQRLITFAGYKEEGSDHHVRFQINTAMAEYQKSLEGHLIAQAAPICPATIQTGFVLNALSELRPELSSLVPQTHDVKFLSPICRDPGRSLWIDAIETKAMIWDWTIYSTGANEYDKLSHTSGQLEFRSSHDHSLMAELSRYERLFSHQRCVDMLNSNNVDDVLGTRTIYMLFSDIVEYGEEYRGVTKLVGKGTESAAQVVRKNTQNESWYDAHLADTFCQLGGIWANCMAADRTPGEVFIANGIEQWIRSPKVLKKPPPQAFNVFAANARTSDKATLTDVFIFDAADGSLCEVILGIGYSKLLLRLTAGKPEDELHASAPSSSAIPLPSTDRQPFQQQEAVAQRPEAVAQRPEAVAQRPEAFTKQPEPINTTKPKQQPKNDVAILAELSGIEVADIKDDSQLADLGIDSLVGMEMAHEIEAAYKITLPESELIDIVDLPGLIALVQRTLGGDSNSVDTPTSLDSSLDGSWEIGEWEAKSRSDADVSSRPTSPDTITAESKGTSRLSTDSSTNSLLSFDDVMHAFQETKTLTDGRIAEQGQKAYVDEALPLQTKLTIALTLDTFEKLNQPLRSVPSGTTLAFVPHKEGQGHLVRYLYRMLETETQTIIVNSNDTITRTAVPFAQSSSSESIYRELTTRFPDQSTANKLTKYAGDHLAEVLSGKTDGVKLIFGSAEGRELVSSFYADWPLNQALYKLMDDFFIQLGKKLGRNPSSGPLKILEMGAGTGGTTKRLVPLLASLGVPIEYTFTDLAPSFVAAARKKWGKEYPFMKFRTHDIEKVPDQDLLGTQHIVVSSNAVHATHDLVVSTGNIRKILRPEGLLLMLEMTRTPYWVDLVFGLFEGWWLFEDGRSHALTHETRWRKDLQSAGYGLVDWTEGSTKESEIEKLVIAMADPSSLRYETSARTSFLPPMRSESTDCAARQAVVDRFITNLVEGYDLAAAEDSAFLENSSSSTPGTTVLITGATGSLGSHLVDICASIPSTTRVFCLNRRSKDESDPEKRQKQVMAERGIPINGQAAAKLVVLEADLSKPLLGLTGKDYAQLVSSTTHIIHNAWPMSFKWPVQRFEPSLKGLLNLLILSRRATNYRRHHHDPAFKMTFQFISSIAVVGHYPLRTGKAAIPEERMSLSSVLPTGYGDAKYICECLLDGTLHKDSGRFHAMSVRLGQIAGASKNGVWSPSEHVPFLIKSSQTLKALPDFGEGSVMSWTPVDIVAKSCVDLLFQPTSGEKKNGQTCYPFYNIDNPIRQPWREVMRVLAEELVPGDILSVVPFEDWIRRVRDFRPPPSCGREKPGPDMMNPASLLADFFENDFRRMSCGGVLLGTTQTREHSRTLAGYGAVDKEYLKLVLRSWRERGFLK</sequence>
<dbReference type="InterPro" id="IPR029063">
    <property type="entry name" value="SAM-dependent_MTases_sf"/>
</dbReference>
<comment type="caution">
    <text evidence="11">The sequence shown here is derived from an EMBL/GenBank/DDBJ whole genome shotgun (WGS) entry which is preliminary data.</text>
</comment>
<feature type="domain" description="Carrier" evidence="8">
    <location>
        <begin position="1604"/>
        <end position="1681"/>
    </location>
</feature>
<dbReference type="SMART" id="SM00827">
    <property type="entry name" value="PKS_AT"/>
    <property type="match status" value="1"/>
</dbReference>
<keyword evidence="1" id="KW-0596">Phosphopantetheine</keyword>
<evidence type="ECO:0000259" key="9">
    <source>
        <dbReference type="PROSITE" id="PS52004"/>
    </source>
</evidence>
<dbReference type="GeneID" id="85448955"/>
<dbReference type="CDD" id="cd00833">
    <property type="entry name" value="PKS"/>
    <property type="match status" value="1"/>
</dbReference>
<dbReference type="InterPro" id="IPR014043">
    <property type="entry name" value="Acyl_transferase_dom"/>
</dbReference>
<dbReference type="Pfam" id="PF07993">
    <property type="entry name" value="NAD_binding_4"/>
    <property type="match status" value="1"/>
</dbReference>
<dbReference type="InterPro" id="IPR032088">
    <property type="entry name" value="SAT"/>
</dbReference>
<name>A0AAD8PXH5_9PEZI</name>
<dbReference type="SUPFAM" id="SSF53901">
    <property type="entry name" value="Thiolase-like"/>
    <property type="match status" value="1"/>
</dbReference>
<feature type="domain" description="PKS/mFAS DH" evidence="10">
    <location>
        <begin position="1233"/>
        <end position="1540"/>
    </location>
</feature>
<dbReference type="Gene3D" id="3.40.50.720">
    <property type="entry name" value="NAD(P)-binding Rossmann-like Domain"/>
    <property type="match status" value="1"/>
</dbReference>
<keyword evidence="12" id="KW-1185">Reference proteome</keyword>
<dbReference type="Pfam" id="PF08242">
    <property type="entry name" value="Methyltransf_12"/>
    <property type="match status" value="1"/>
</dbReference>
<feature type="region of interest" description="N-terminal hotdog fold" evidence="6">
    <location>
        <begin position="1233"/>
        <end position="1363"/>
    </location>
</feature>
<dbReference type="InterPro" id="IPR016039">
    <property type="entry name" value="Thiolase-like"/>
</dbReference>
<keyword evidence="5" id="KW-0012">Acyltransferase</keyword>
<feature type="active site" description="Proton donor; for dehydratase activity" evidence="6">
    <location>
        <position position="1448"/>
    </location>
</feature>
<dbReference type="EMBL" id="JAHLJV010000040">
    <property type="protein sequence ID" value="KAK1585901.1"/>
    <property type="molecule type" value="Genomic_DNA"/>
</dbReference>
<dbReference type="Proteomes" id="UP001230504">
    <property type="component" value="Unassembled WGS sequence"/>
</dbReference>
<dbReference type="Pfam" id="PF18558">
    <property type="entry name" value="HTH_51"/>
    <property type="match status" value="1"/>
</dbReference>
<dbReference type="CDD" id="cd02440">
    <property type="entry name" value="AdoMet_MTases"/>
    <property type="match status" value="1"/>
</dbReference>
<dbReference type="InterPro" id="IPR050444">
    <property type="entry name" value="Polyketide_Synthase"/>
</dbReference>
<dbReference type="SUPFAM" id="SSF51735">
    <property type="entry name" value="NAD(P)-binding Rossmann-fold domains"/>
    <property type="match status" value="1"/>
</dbReference>
<dbReference type="RefSeq" id="XP_060412884.1">
    <property type="nucleotide sequence ID" value="XM_060564715.1"/>
</dbReference>
<feature type="region of interest" description="C-terminal hotdog fold" evidence="6">
    <location>
        <begin position="1391"/>
        <end position="1540"/>
    </location>
</feature>
<feature type="compositionally biased region" description="Polar residues" evidence="7">
    <location>
        <begin position="1562"/>
        <end position="1572"/>
    </location>
</feature>
<dbReference type="InterPro" id="IPR041068">
    <property type="entry name" value="HTH_51"/>
</dbReference>
<dbReference type="SUPFAM" id="SSF55048">
    <property type="entry name" value="Probable ACP-binding domain of malonyl-CoA ACP transacylase"/>
    <property type="match status" value="1"/>
</dbReference>
<dbReference type="InterPro" id="IPR014031">
    <property type="entry name" value="Ketoacyl_synth_C"/>
</dbReference>
<dbReference type="SUPFAM" id="SSF53335">
    <property type="entry name" value="S-adenosyl-L-methionine-dependent methyltransferases"/>
    <property type="match status" value="1"/>
</dbReference>
<evidence type="ECO:0000256" key="2">
    <source>
        <dbReference type="ARBA" id="ARBA00022553"/>
    </source>
</evidence>
<evidence type="ECO:0008006" key="13">
    <source>
        <dbReference type="Google" id="ProtNLM"/>
    </source>
</evidence>
<feature type="domain" description="Ketosynthase family 3 (KS3)" evidence="9">
    <location>
        <begin position="393"/>
        <end position="759"/>
    </location>
</feature>
<feature type="active site" description="Proton acceptor; for dehydratase activity" evidence="6">
    <location>
        <position position="1269"/>
    </location>
</feature>
<evidence type="ECO:0000313" key="12">
    <source>
        <dbReference type="Proteomes" id="UP001230504"/>
    </source>
</evidence>
<evidence type="ECO:0000313" key="11">
    <source>
        <dbReference type="EMBL" id="KAK1585901.1"/>
    </source>
</evidence>
<dbReference type="Gene3D" id="3.30.70.3290">
    <property type="match status" value="1"/>
</dbReference>
<gene>
    <name evidence="11" type="ORF">LY79DRAFT_689494</name>
</gene>
<dbReference type="PROSITE" id="PS00012">
    <property type="entry name" value="PHOSPHOPANTETHEINE"/>
    <property type="match status" value="1"/>
</dbReference>
<dbReference type="InterPro" id="IPR036291">
    <property type="entry name" value="NAD(P)-bd_dom_sf"/>
</dbReference>
<dbReference type="InterPro" id="IPR006162">
    <property type="entry name" value="Ppantetheine_attach_site"/>
</dbReference>
<keyword evidence="3" id="KW-0808">Transferase</keyword>
<feature type="region of interest" description="Disordered" evidence="7">
    <location>
        <begin position="1709"/>
        <end position="1742"/>
    </location>
</feature>
<evidence type="ECO:0000256" key="5">
    <source>
        <dbReference type="ARBA" id="ARBA00023315"/>
    </source>
</evidence>
<feature type="compositionally biased region" description="Polar residues" evidence="7">
    <location>
        <begin position="1600"/>
        <end position="1610"/>
    </location>
</feature>
<dbReference type="PANTHER" id="PTHR45681:SF6">
    <property type="entry name" value="POLYKETIDE SYNTHASE 37"/>
    <property type="match status" value="1"/>
</dbReference>
<dbReference type="SMART" id="SM00825">
    <property type="entry name" value="PKS_KS"/>
    <property type="match status" value="1"/>
</dbReference>
<dbReference type="Gene3D" id="1.10.1200.10">
    <property type="entry name" value="ACP-like"/>
    <property type="match status" value="1"/>
</dbReference>
<evidence type="ECO:0000256" key="6">
    <source>
        <dbReference type="PROSITE-ProRule" id="PRU01363"/>
    </source>
</evidence>
<evidence type="ECO:0000259" key="8">
    <source>
        <dbReference type="PROSITE" id="PS50075"/>
    </source>
</evidence>
<dbReference type="Gene3D" id="3.40.50.150">
    <property type="entry name" value="Vaccinia Virus protein VP39"/>
    <property type="match status" value="1"/>
</dbReference>
<dbReference type="Pfam" id="PF00109">
    <property type="entry name" value="ketoacyl-synt"/>
    <property type="match status" value="1"/>
</dbReference>
<dbReference type="PROSITE" id="PS50075">
    <property type="entry name" value="CARRIER"/>
    <property type="match status" value="1"/>
</dbReference>
<dbReference type="InterPro" id="IPR042104">
    <property type="entry name" value="PKS_dehydratase_sf"/>
</dbReference>
<feature type="compositionally biased region" description="Polar residues" evidence="7">
    <location>
        <begin position="1719"/>
        <end position="1732"/>
    </location>
</feature>
<dbReference type="InterPro" id="IPR013120">
    <property type="entry name" value="FAR_NAD-bd"/>
</dbReference>
<dbReference type="InterPro" id="IPR009081">
    <property type="entry name" value="PP-bd_ACP"/>
</dbReference>
<dbReference type="InterPro" id="IPR016035">
    <property type="entry name" value="Acyl_Trfase/lysoPLipase"/>
</dbReference>
<protein>
    <recommendedName>
        <fullName evidence="13">Polyketide synthase</fullName>
    </recommendedName>
</protein>
<dbReference type="GO" id="GO:0016746">
    <property type="term" value="F:acyltransferase activity"/>
    <property type="evidence" value="ECO:0007669"/>
    <property type="project" value="UniProtKB-KW"/>
</dbReference>
<evidence type="ECO:0000256" key="7">
    <source>
        <dbReference type="SAM" id="MobiDB-lite"/>
    </source>
</evidence>
<dbReference type="InterPro" id="IPR016036">
    <property type="entry name" value="Malonyl_transacylase_ACP-bd"/>
</dbReference>
<dbReference type="PANTHER" id="PTHR45681">
    <property type="entry name" value="POLYKETIDE SYNTHASE 44-RELATED"/>
    <property type="match status" value="1"/>
</dbReference>
<dbReference type="InterPro" id="IPR020841">
    <property type="entry name" value="PKS_Beta-ketoAc_synthase_dom"/>
</dbReference>
<accession>A0AAD8PXH5</accession>
<dbReference type="InterPro" id="IPR049900">
    <property type="entry name" value="PKS_mFAS_DH"/>
</dbReference>
<dbReference type="InterPro" id="IPR001227">
    <property type="entry name" value="Ac_transferase_dom_sf"/>
</dbReference>
<dbReference type="InterPro" id="IPR036736">
    <property type="entry name" value="ACP-like_sf"/>
</dbReference>
<feature type="compositionally biased region" description="Low complexity" evidence="7">
    <location>
        <begin position="1549"/>
        <end position="1561"/>
    </location>
</feature>
<dbReference type="SUPFAM" id="SSF52151">
    <property type="entry name" value="FabD/lysophospholipase-like"/>
    <property type="match status" value="2"/>
</dbReference>
<dbReference type="SUPFAM" id="SSF47336">
    <property type="entry name" value="ACP-like"/>
    <property type="match status" value="1"/>
</dbReference>
<dbReference type="PROSITE" id="PS52004">
    <property type="entry name" value="KS3_2"/>
    <property type="match status" value="1"/>
</dbReference>
<dbReference type="PROSITE" id="PS52019">
    <property type="entry name" value="PKS_MFAS_DH"/>
    <property type="match status" value="1"/>
</dbReference>
<dbReference type="Gene3D" id="3.40.47.10">
    <property type="match status" value="1"/>
</dbReference>
<proteinExistence type="predicted"/>
<dbReference type="Pfam" id="PF00698">
    <property type="entry name" value="Acyl_transf_1"/>
    <property type="match status" value="1"/>
</dbReference>
<evidence type="ECO:0000256" key="3">
    <source>
        <dbReference type="ARBA" id="ARBA00022679"/>
    </source>
</evidence>
<organism evidence="11 12">
    <name type="scientific">Colletotrichum navitas</name>
    <dbReference type="NCBI Taxonomy" id="681940"/>
    <lineage>
        <taxon>Eukaryota</taxon>
        <taxon>Fungi</taxon>
        <taxon>Dikarya</taxon>
        <taxon>Ascomycota</taxon>
        <taxon>Pezizomycotina</taxon>
        <taxon>Sordariomycetes</taxon>
        <taxon>Hypocreomycetidae</taxon>
        <taxon>Glomerellales</taxon>
        <taxon>Glomerellaceae</taxon>
        <taxon>Colletotrichum</taxon>
        <taxon>Colletotrichum graminicola species complex</taxon>
    </lineage>
</organism>
<dbReference type="Gene3D" id="3.10.129.110">
    <property type="entry name" value="Polyketide synthase dehydratase"/>
    <property type="match status" value="1"/>
</dbReference>
<dbReference type="Pfam" id="PF00550">
    <property type="entry name" value="PP-binding"/>
    <property type="match status" value="1"/>
</dbReference>
<dbReference type="InterPro" id="IPR014030">
    <property type="entry name" value="Ketoacyl_synth_N"/>
</dbReference>
<evidence type="ECO:0000256" key="4">
    <source>
        <dbReference type="ARBA" id="ARBA00023268"/>
    </source>
</evidence>
<dbReference type="Gene3D" id="3.40.366.10">
    <property type="entry name" value="Malonyl-Coenzyme A Acyl Carrier Protein, domain 2"/>
    <property type="match status" value="2"/>
</dbReference>
<feature type="region of interest" description="Disordered" evidence="7">
    <location>
        <begin position="1546"/>
        <end position="1610"/>
    </location>
</feature>
<evidence type="ECO:0000256" key="1">
    <source>
        <dbReference type="ARBA" id="ARBA00022450"/>
    </source>
</evidence>
<dbReference type="Pfam" id="PF16073">
    <property type="entry name" value="SAT"/>
    <property type="match status" value="1"/>
</dbReference>
<dbReference type="GO" id="GO:0044550">
    <property type="term" value="P:secondary metabolite biosynthetic process"/>
    <property type="evidence" value="ECO:0007669"/>
    <property type="project" value="UniProtKB-ARBA"/>
</dbReference>
<reference evidence="11" key="1">
    <citation type="submission" date="2021-06" db="EMBL/GenBank/DDBJ databases">
        <title>Comparative genomics, transcriptomics and evolutionary studies reveal genomic signatures of adaptation to plant cell wall in hemibiotrophic fungi.</title>
        <authorList>
            <consortium name="DOE Joint Genome Institute"/>
            <person name="Baroncelli R."/>
            <person name="Diaz J.F."/>
            <person name="Benocci T."/>
            <person name="Peng M."/>
            <person name="Battaglia E."/>
            <person name="Haridas S."/>
            <person name="Andreopoulos W."/>
            <person name="Labutti K."/>
            <person name="Pangilinan J."/>
            <person name="Floch G.L."/>
            <person name="Makela M.R."/>
            <person name="Henrissat B."/>
            <person name="Grigoriev I.V."/>
            <person name="Crouch J.A."/>
            <person name="De Vries R.P."/>
            <person name="Sukno S.A."/>
            <person name="Thon M.R."/>
        </authorList>
    </citation>
    <scope>NUCLEOTIDE SEQUENCE</scope>
    <source>
        <strain evidence="11">CBS 125086</strain>
    </source>
</reference>
<dbReference type="InterPro" id="IPR013217">
    <property type="entry name" value="Methyltransf_12"/>
</dbReference>
<keyword evidence="4" id="KW-0511">Multifunctional enzyme</keyword>
<evidence type="ECO:0000259" key="10">
    <source>
        <dbReference type="PROSITE" id="PS52019"/>
    </source>
</evidence>
<keyword evidence="2" id="KW-0597">Phosphoprotein</keyword>